<dbReference type="EMBL" id="CP010537">
    <property type="protein sequence ID" value="AJG24586.1"/>
    <property type="molecule type" value="Genomic_DNA"/>
</dbReference>
<protein>
    <submittedName>
        <fullName evidence="1">Uncharacterized protein</fullName>
    </submittedName>
</protein>
<accession>A0A0C4YVL5</accession>
<evidence type="ECO:0000313" key="1">
    <source>
        <dbReference type="EMBL" id="AJG24586.1"/>
    </source>
</evidence>
<dbReference type="KEGG" id="cbw:RR42_s3005"/>
<organism evidence="1 2">
    <name type="scientific">Cupriavidus basilensis</name>
    <dbReference type="NCBI Taxonomy" id="68895"/>
    <lineage>
        <taxon>Bacteria</taxon>
        <taxon>Pseudomonadati</taxon>
        <taxon>Pseudomonadota</taxon>
        <taxon>Betaproteobacteria</taxon>
        <taxon>Burkholderiales</taxon>
        <taxon>Burkholderiaceae</taxon>
        <taxon>Cupriavidus</taxon>
    </lineage>
</organism>
<gene>
    <name evidence="1" type="ORF">RR42_s3005</name>
</gene>
<dbReference type="STRING" id="68895.RR42_s3005"/>
<dbReference type="Proteomes" id="UP000031843">
    <property type="component" value="Chromosome secondary"/>
</dbReference>
<name>A0A0C4YVL5_9BURK</name>
<reference evidence="1 2" key="1">
    <citation type="journal article" date="2015" name="Genome Announc.">
        <title>Complete Genome Sequence of Cupriavidus basilensis 4G11, Isolated from the Oak Ridge Field Research Center Site.</title>
        <authorList>
            <person name="Ray J."/>
            <person name="Waters R.J."/>
            <person name="Skerker J.M."/>
            <person name="Kuehl J.V."/>
            <person name="Price M.N."/>
            <person name="Huang J."/>
            <person name="Chakraborty R."/>
            <person name="Arkin A.P."/>
            <person name="Deutschbauer A."/>
        </authorList>
    </citation>
    <scope>NUCLEOTIDE SEQUENCE [LARGE SCALE GENOMIC DNA]</scope>
    <source>
        <strain evidence="1">4G11</strain>
    </source>
</reference>
<sequence length="38" mass="4221">MAEAPCLRLASPVHPATGFAMMPLPPFDLLQTRRQLSR</sequence>
<dbReference type="AlphaFoldDB" id="A0A0C4YVL5"/>
<evidence type="ECO:0000313" key="2">
    <source>
        <dbReference type="Proteomes" id="UP000031843"/>
    </source>
</evidence>
<keyword evidence="2" id="KW-1185">Reference proteome</keyword>
<proteinExistence type="predicted"/>